<dbReference type="Gene3D" id="3.10.20.90">
    <property type="entry name" value="Phosphatidylinositol 3-kinase Catalytic Subunit, Chain A, domain 1"/>
    <property type="match status" value="1"/>
</dbReference>
<proteinExistence type="predicted"/>
<keyword evidence="3" id="KW-1185">Reference proteome</keyword>
<dbReference type="Pfam" id="PF17976">
    <property type="entry name" value="zf-RING_12"/>
    <property type="match status" value="1"/>
</dbReference>
<dbReference type="InterPro" id="IPR029071">
    <property type="entry name" value="Ubiquitin-like_domsf"/>
</dbReference>
<dbReference type="GO" id="GO:0004842">
    <property type="term" value="F:ubiquitin-protein transferase activity"/>
    <property type="evidence" value="ECO:0007669"/>
    <property type="project" value="InterPro"/>
</dbReference>
<dbReference type="GO" id="GO:0005739">
    <property type="term" value="C:mitochondrion"/>
    <property type="evidence" value="ECO:0007669"/>
    <property type="project" value="InterPro"/>
</dbReference>
<dbReference type="Pfam" id="PF00240">
    <property type="entry name" value="ubiquitin"/>
    <property type="match status" value="1"/>
</dbReference>
<organism evidence="2 3">
    <name type="scientific">Strongylus vulgaris</name>
    <name type="common">Blood worm</name>
    <dbReference type="NCBI Taxonomy" id="40348"/>
    <lineage>
        <taxon>Eukaryota</taxon>
        <taxon>Metazoa</taxon>
        <taxon>Ecdysozoa</taxon>
        <taxon>Nematoda</taxon>
        <taxon>Chromadorea</taxon>
        <taxon>Rhabditida</taxon>
        <taxon>Rhabditina</taxon>
        <taxon>Rhabditomorpha</taxon>
        <taxon>Strongyloidea</taxon>
        <taxon>Strongylidae</taxon>
        <taxon>Strongylus</taxon>
    </lineage>
</organism>
<dbReference type="InterPro" id="IPR000626">
    <property type="entry name" value="Ubiquitin-like_dom"/>
</dbReference>
<dbReference type="AlphaFoldDB" id="A0A3P7IAI5"/>
<dbReference type="InterPro" id="IPR041565">
    <property type="entry name" value="Parkin_Znf-RING"/>
</dbReference>
<evidence type="ECO:0000313" key="2">
    <source>
        <dbReference type="EMBL" id="VDM70261.1"/>
    </source>
</evidence>
<dbReference type="Proteomes" id="UP000270094">
    <property type="component" value="Unassembled WGS sequence"/>
</dbReference>
<feature type="domain" description="Ubiquitin-like" evidence="1">
    <location>
        <begin position="1"/>
        <end position="62"/>
    </location>
</feature>
<gene>
    <name evidence="2" type="ORF">SVUK_LOCUS5259</name>
</gene>
<evidence type="ECO:0000313" key="3">
    <source>
        <dbReference type="Proteomes" id="UP000270094"/>
    </source>
</evidence>
<evidence type="ECO:0000259" key="1">
    <source>
        <dbReference type="PROSITE" id="PS50053"/>
    </source>
</evidence>
<dbReference type="GO" id="GO:0005829">
    <property type="term" value="C:cytosol"/>
    <property type="evidence" value="ECO:0007669"/>
    <property type="project" value="InterPro"/>
</dbReference>
<dbReference type="OrthoDB" id="1431934at2759"/>
<dbReference type="InterPro" id="IPR003977">
    <property type="entry name" value="Parkin"/>
</dbReference>
<protein>
    <recommendedName>
        <fullName evidence="1">Ubiquitin-like domain-containing protein</fullName>
    </recommendedName>
</protein>
<dbReference type="SUPFAM" id="SSF54236">
    <property type="entry name" value="Ubiquitin-like"/>
    <property type="match status" value="1"/>
</dbReference>
<dbReference type="PRINTS" id="PR01475">
    <property type="entry name" value="PARKIN"/>
</dbReference>
<dbReference type="PROSITE" id="PS50053">
    <property type="entry name" value="UBIQUITIN_2"/>
    <property type="match status" value="1"/>
</dbReference>
<name>A0A3P7IAI5_STRVU</name>
<dbReference type="EMBL" id="UYYB01015312">
    <property type="protein sequence ID" value="VDM70261.1"/>
    <property type="molecule type" value="Genomic_DNA"/>
</dbReference>
<sequence length="168" mass="18733">LPFSLDDNVKTIEERISEKIGVPAHQLRVILCGHALEESTLMKDLLLGPATSLIVFVENQQPSVSTTERAIRNVPSHPPVARNTPDIGSFYVWCKSCCDIRRGKLRVYCGGCSSSAVLVKTEPSCWRDVTRSQQIEVNCEDCKSVQYAVFKFKCAKCNEVFHLSKITA</sequence>
<feature type="non-terminal residue" evidence="2">
    <location>
        <position position="1"/>
    </location>
</feature>
<accession>A0A3P7IAI5</accession>
<reference evidence="2 3" key="1">
    <citation type="submission" date="2018-11" db="EMBL/GenBank/DDBJ databases">
        <authorList>
            <consortium name="Pathogen Informatics"/>
        </authorList>
    </citation>
    <scope>NUCLEOTIDE SEQUENCE [LARGE SCALE GENOMIC DNA]</scope>
</reference>